<dbReference type="InterPro" id="IPR010733">
    <property type="entry name" value="DUF1308"/>
</dbReference>
<evidence type="ECO:0000313" key="2">
    <source>
        <dbReference type="EMBL" id="QPI50217.1"/>
    </source>
</evidence>
<dbReference type="Pfam" id="PF07000">
    <property type="entry name" value="DUF1308"/>
    <property type="match status" value="1"/>
</dbReference>
<dbReference type="Proteomes" id="UP000662888">
    <property type="component" value="Chromosome"/>
</dbReference>
<evidence type="ECO:0000313" key="3">
    <source>
        <dbReference type="Proteomes" id="UP000662888"/>
    </source>
</evidence>
<proteinExistence type="predicted"/>
<sequence>MIMTETTAAEFTNIYSKIGGTKEAARAQRFMEKVKIVPDNLSVQAQNLKVTNSVGANDIKIFGTADQLGIQTLTSDAKFLRGTKAQGVDFDAYLHPPVSLTGQ</sequence>
<organism evidence="2 3">
    <name type="scientific">Massilia antarctica</name>
    <dbReference type="NCBI Taxonomy" id="2765360"/>
    <lineage>
        <taxon>Bacteria</taxon>
        <taxon>Pseudomonadati</taxon>
        <taxon>Pseudomonadota</taxon>
        <taxon>Betaproteobacteria</taxon>
        <taxon>Burkholderiales</taxon>
        <taxon>Oxalobacteraceae</taxon>
        <taxon>Telluria group</taxon>
        <taxon>Massilia</taxon>
    </lineage>
</organism>
<evidence type="ECO:0000259" key="1">
    <source>
        <dbReference type="Pfam" id="PF07000"/>
    </source>
</evidence>
<dbReference type="EMBL" id="CP065053">
    <property type="protein sequence ID" value="QPI50217.1"/>
    <property type="molecule type" value="Genomic_DNA"/>
</dbReference>
<feature type="domain" description="DUF1308" evidence="1">
    <location>
        <begin position="1"/>
        <end position="102"/>
    </location>
</feature>
<dbReference type="PANTHER" id="PTHR13379">
    <property type="entry name" value="UNCHARACTERIZED DUF1308"/>
    <property type="match status" value="1"/>
</dbReference>
<dbReference type="SUPFAM" id="SSF88723">
    <property type="entry name" value="PIN domain-like"/>
    <property type="match status" value="1"/>
</dbReference>
<protein>
    <submittedName>
        <fullName evidence="2">DUF1308 domain-containing protein</fullName>
    </submittedName>
</protein>
<reference evidence="2 3" key="1">
    <citation type="submission" date="2020-11" db="EMBL/GenBank/DDBJ databases">
        <authorList>
            <person name="Sun Q."/>
        </authorList>
    </citation>
    <scope>NUCLEOTIDE SEQUENCE [LARGE SCALE GENOMIC DNA]</scope>
    <source>
        <strain evidence="2 3">P8398</strain>
    </source>
</reference>
<gene>
    <name evidence="2" type="ORF">IV454_00815</name>
</gene>
<name>A0AA48WD47_9BURK</name>
<dbReference type="PANTHER" id="PTHR13379:SF0">
    <property type="entry name" value="UPF0415 PROTEIN C7ORF25"/>
    <property type="match status" value="1"/>
</dbReference>
<keyword evidence="3" id="KW-1185">Reference proteome</keyword>
<accession>A0AA48WD47</accession>
<dbReference type="InterPro" id="IPR029060">
    <property type="entry name" value="PIN-like_dom_sf"/>
</dbReference>